<evidence type="ECO:0000256" key="1">
    <source>
        <dbReference type="SAM" id="MobiDB-lite"/>
    </source>
</evidence>
<proteinExistence type="predicted"/>
<comment type="caution">
    <text evidence="2">The sequence shown here is derived from an EMBL/GenBank/DDBJ whole genome shotgun (WGS) entry which is preliminary data.</text>
</comment>
<protein>
    <submittedName>
        <fullName evidence="2">Uncharacterized protein</fullName>
    </submittedName>
</protein>
<name>A0AAP0IFW3_9MAGN</name>
<keyword evidence="3" id="KW-1185">Reference proteome</keyword>
<dbReference type="Proteomes" id="UP001420932">
    <property type="component" value="Unassembled WGS sequence"/>
</dbReference>
<sequence>MYIASPMHHDDDGGGHSDGEGDYHAYGDNDDDNGENNNDNDNGGTAKYDYGHDGGGGGDDDTDDSMASDASSGPCHDLMYFSNDDSNSKYSSCPYNKDKKVMMRNIGTKRSSVEERKKSGLDKRGGGSQLVVPKTSNINVNTSTVPSSAAKARKPKWMSKGNN</sequence>
<dbReference type="EMBL" id="JBBNAF010000009">
    <property type="protein sequence ID" value="KAK9114545.1"/>
    <property type="molecule type" value="Genomic_DNA"/>
</dbReference>
<feature type="compositionally biased region" description="Basic and acidic residues" evidence="1">
    <location>
        <begin position="7"/>
        <end position="27"/>
    </location>
</feature>
<feature type="compositionally biased region" description="Polar residues" evidence="1">
    <location>
        <begin position="134"/>
        <end position="147"/>
    </location>
</feature>
<accession>A0AAP0IFW3</accession>
<evidence type="ECO:0000313" key="2">
    <source>
        <dbReference type="EMBL" id="KAK9114545.1"/>
    </source>
</evidence>
<gene>
    <name evidence="2" type="ORF">Syun_021342</name>
</gene>
<feature type="compositionally biased region" description="Polar residues" evidence="1">
    <location>
        <begin position="83"/>
        <end position="94"/>
    </location>
</feature>
<feature type="compositionally biased region" description="Low complexity" evidence="1">
    <location>
        <begin position="35"/>
        <end position="44"/>
    </location>
</feature>
<evidence type="ECO:0000313" key="3">
    <source>
        <dbReference type="Proteomes" id="UP001420932"/>
    </source>
</evidence>
<reference evidence="2 3" key="1">
    <citation type="submission" date="2024-01" db="EMBL/GenBank/DDBJ databases">
        <title>Genome assemblies of Stephania.</title>
        <authorList>
            <person name="Yang L."/>
        </authorList>
    </citation>
    <scope>NUCLEOTIDE SEQUENCE [LARGE SCALE GENOMIC DNA]</scope>
    <source>
        <strain evidence="2">YNDBR</strain>
        <tissue evidence="2">Leaf</tissue>
    </source>
</reference>
<organism evidence="2 3">
    <name type="scientific">Stephania yunnanensis</name>
    <dbReference type="NCBI Taxonomy" id="152371"/>
    <lineage>
        <taxon>Eukaryota</taxon>
        <taxon>Viridiplantae</taxon>
        <taxon>Streptophyta</taxon>
        <taxon>Embryophyta</taxon>
        <taxon>Tracheophyta</taxon>
        <taxon>Spermatophyta</taxon>
        <taxon>Magnoliopsida</taxon>
        <taxon>Ranunculales</taxon>
        <taxon>Menispermaceae</taxon>
        <taxon>Menispermoideae</taxon>
        <taxon>Cissampelideae</taxon>
        <taxon>Stephania</taxon>
    </lineage>
</organism>
<dbReference type="AlphaFoldDB" id="A0AAP0IFW3"/>
<feature type="compositionally biased region" description="Basic and acidic residues" evidence="1">
    <location>
        <begin position="111"/>
        <end position="125"/>
    </location>
</feature>
<feature type="region of interest" description="Disordered" evidence="1">
    <location>
        <begin position="1"/>
        <end position="163"/>
    </location>
</feature>